<comment type="function">
    <text evidence="10">Probable S-adenosyl-L-methionine-dependent methyltransferase that acts as a component of the wybutosine biosynthesis pathway. Wybutosine is a hyper modified guanosine with a tricyclic base found at the 3'-position adjacent to the anticodon of eukaryotic phenylalanine tRNA. May methylate the carboxyl group of leucine residues to form alpha-leucine ester residues.</text>
</comment>
<evidence type="ECO:0000256" key="7">
    <source>
        <dbReference type="ARBA" id="ARBA00022679"/>
    </source>
</evidence>
<dbReference type="FunFam" id="2.60.120.650:FF:000043">
    <property type="entry name" value="tRNA wybutosine-synthesizing protein 4"/>
    <property type="match status" value="1"/>
</dbReference>
<dbReference type="Pfam" id="PF13621">
    <property type="entry name" value="Cupin_8"/>
    <property type="match status" value="1"/>
</dbReference>
<dbReference type="InterPro" id="IPR003347">
    <property type="entry name" value="JmjC_dom"/>
</dbReference>
<name>A0AAD5PUR2_9CRUS</name>
<dbReference type="PANTHER" id="PTHR12461:SF104">
    <property type="entry name" value="TRNA WYBUTOSINE-SYNTHESIZING PROTEIN 5"/>
    <property type="match status" value="1"/>
</dbReference>
<evidence type="ECO:0000256" key="1">
    <source>
        <dbReference type="ARBA" id="ARBA00001806"/>
    </source>
</evidence>
<gene>
    <name evidence="16" type="ORF">GHT06_017212</name>
</gene>
<evidence type="ECO:0000256" key="2">
    <source>
        <dbReference type="ARBA" id="ARBA00010703"/>
    </source>
</evidence>
<evidence type="ECO:0000256" key="14">
    <source>
        <dbReference type="ARBA" id="ARBA00049250"/>
    </source>
</evidence>
<evidence type="ECO:0000313" key="17">
    <source>
        <dbReference type="Proteomes" id="UP000820818"/>
    </source>
</evidence>
<dbReference type="SMART" id="SM00558">
    <property type="entry name" value="JmjC"/>
    <property type="match status" value="1"/>
</dbReference>
<keyword evidence="17" id="KW-1185">Reference proteome</keyword>
<evidence type="ECO:0000256" key="13">
    <source>
        <dbReference type="ARBA" id="ARBA00030847"/>
    </source>
</evidence>
<evidence type="ECO:0000259" key="15">
    <source>
        <dbReference type="PROSITE" id="PS51184"/>
    </source>
</evidence>
<comment type="catalytic activity">
    <reaction evidence="14">
        <text>7-[(3S)-(3-amino-3-methoxycarbonyl)propyl]wyosine(37) in tRNA(Phe) + S-adenosyl-L-methionine + CO2 = wybutosine(37) in tRNA(Phe) + S-adenosyl-L-homocysteine + 2 H(+)</text>
        <dbReference type="Rhea" id="RHEA:37119"/>
        <dbReference type="Rhea" id="RHEA-COMP:11844"/>
        <dbReference type="Rhea" id="RHEA-COMP:11847"/>
        <dbReference type="ChEBI" id="CHEBI:15378"/>
        <dbReference type="ChEBI" id="CHEBI:16526"/>
        <dbReference type="ChEBI" id="CHEBI:57856"/>
        <dbReference type="ChEBI" id="CHEBI:59789"/>
        <dbReference type="ChEBI" id="CHEBI:73544"/>
        <dbReference type="ChEBI" id="CHEBI:74275"/>
        <dbReference type="EC" id="2.3.1.231"/>
    </reaction>
</comment>
<reference evidence="16 17" key="1">
    <citation type="submission" date="2022-05" db="EMBL/GenBank/DDBJ databases">
        <title>A multi-omics perspective on studying reproductive biology in Daphnia sinensis.</title>
        <authorList>
            <person name="Jia J."/>
        </authorList>
    </citation>
    <scope>NUCLEOTIDE SEQUENCE [LARGE SCALE GENOMIC DNA]</scope>
    <source>
        <strain evidence="16 17">WSL</strain>
    </source>
</reference>
<keyword evidence="7" id="KW-0808">Transferase</keyword>
<dbReference type="GO" id="GO:0031591">
    <property type="term" value="P:wybutosine biosynthetic process"/>
    <property type="evidence" value="ECO:0007669"/>
    <property type="project" value="TreeGrafter"/>
</dbReference>
<evidence type="ECO:0000256" key="12">
    <source>
        <dbReference type="ARBA" id="ARBA00030231"/>
    </source>
</evidence>
<evidence type="ECO:0000256" key="4">
    <source>
        <dbReference type="ARBA" id="ARBA00012779"/>
    </source>
</evidence>
<keyword evidence="9" id="KW-0819">tRNA processing</keyword>
<evidence type="ECO:0000256" key="6">
    <source>
        <dbReference type="ARBA" id="ARBA00022603"/>
    </source>
</evidence>
<dbReference type="EMBL" id="WJBH02000006">
    <property type="protein sequence ID" value="KAI9557384.1"/>
    <property type="molecule type" value="Genomic_DNA"/>
</dbReference>
<evidence type="ECO:0000256" key="11">
    <source>
        <dbReference type="ARBA" id="ARBA00029750"/>
    </source>
</evidence>
<comment type="caution">
    <text evidence="16">The sequence shown here is derived from an EMBL/GenBank/DDBJ whole genome shotgun (WGS) entry which is preliminary data.</text>
</comment>
<accession>A0AAD5PUR2</accession>
<evidence type="ECO:0000256" key="5">
    <source>
        <dbReference type="ARBA" id="ARBA00018045"/>
    </source>
</evidence>
<dbReference type="InterPro" id="IPR041667">
    <property type="entry name" value="Cupin_8"/>
</dbReference>
<proteinExistence type="inferred from homology"/>
<sequence length="310" mass="35811">MSEKKIIPIPVYNDVSFELFNKIHSRRSPAILRGLNIGSCLGKWTAEYLSQIVGNKPVKIHVSETGQMNFLTKNFQYKTLPFDQLIKRSSSNQHEDYFLTNTEVYYLRALGTDSRGREVANMENHYPELCQDFQIPQFLEASSIFSSVLRVASKGVQLWTHYDVMDNLLVQVTGKKRAVLYSPEDIPYLYLEGDKSQVVDIDSPNLERFPEFIKATAHECIMEPGDILFIPALWFHNMTSLDFSVAVNVFWRNLSPEVYDKKDPYGNKDPLPASKALEMVESALKHLSLLPDEYQRFYKRRIVSRVQKNL</sequence>
<comment type="similarity">
    <text evidence="2">Belongs to the methyltransferase superfamily. LCMT family.</text>
</comment>
<dbReference type="Gene3D" id="6.10.140.1470">
    <property type="match status" value="1"/>
</dbReference>
<dbReference type="GO" id="GO:0000049">
    <property type="term" value="F:tRNA binding"/>
    <property type="evidence" value="ECO:0007669"/>
    <property type="project" value="TreeGrafter"/>
</dbReference>
<evidence type="ECO:0000256" key="9">
    <source>
        <dbReference type="ARBA" id="ARBA00022694"/>
    </source>
</evidence>
<dbReference type="PANTHER" id="PTHR12461">
    <property type="entry name" value="HYPOXIA-INDUCIBLE FACTOR 1 ALPHA INHIBITOR-RELATED"/>
    <property type="match status" value="1"/>
</dbReference>
<evidence type="ECO:0000256" key="10">
    <source>
        <dbReference type="ARBA" id="ARBA00025588"/>
    </source>
</evidence>
<evidence type="ECO:0000313" key="16">
    <source>
        <dbReference type="EMBL" id="KAI9557384.1"/>
    </source>
</evidence>
<keyword evidence="8" id="KW-0949">S-adenosyl-L-methionine</keyword>
<keyword evidence="6" id="KW-0489">Methyltransferase</keyword>
<evidence type="ECO:0000256" key="8">
    <source>
        <dbReference type="ARBA" id="ARBA00022691"/>
    </source>
</evidence>
<dbReference type="SUPFAM" id="SSF51197">
    <property type="entry name" value="Clavaminate synthase-like"/>
    <property type="match status" value="1"/>
</dbReference>
<dbReference type="EC" id="2.1.1.290" evidence="4"/>
<comment type="catalytic activity">
    <reaction evidence="1">
        <text>7-[(3S)-3-amino-3-carboxypropyl]wyosine(37) in tRNA(Phe) + S-adenosyl-L-methionine = 7-[(3S)-(3-amino-3-methoxycarbonyl)propyl]wyosine(37) in tRNA(Phe) + S-adenosyl-L-homocysteine</text>
        <dbReference type="Rhea" id="RHEA:36903"/>
        <dbReference type="Rhea" id="RHEA-COMP:10379"/>
        <dbReference type="Rhea" id="RHEA-COMP:11844"/>
        <dbReference type="ChEBI" id="CHEBI:57856"/>
        <dbReference type="ChEBI" id="CHEBI:59789"/>
        <dbReference type="ChEBI" id="CHEBI:73543"/>
        <dbReference type="ChEBI" id="CHEBI:74275"/>
        <dbReference type="EC" id="2.1.1.290"/>
    </reaction>
</comment>
<dbReference type="AlphaFoldDB" id="A0AAD5PUR2"/>
<dbReference type="EC" id="2.3.1.231" evidence="3"/>
<evidence type="ECO:0000256" key="3">
    <source>
        <dbReference type="ARBA" id="ARBA00012155"/>
    </source>
</evidence>
<organism evidence="16 17">
    <name type="scientific">Daphnia sinensis</name>
    <dbReference type="NCBI Taxonomy" id="1820382"/>
    <lineage>
        <taxon>Eukaryota</taxon>
        <taxon>Metazoa</taxon>
        <taxon>Ecdysozoa</taxon>
        <taxon>Arthropoda</taxon>
        <taxon>Crustacea</taxon>
        <taxon>Branchiopoda</taxon>
        <taxon>Diplostraca</taxon>
        <taxon>Cladocera</taxon>
        <taxon>Anomopoda</taxon>
        <taxon>Daphniidae</taxon>
        <taxon>Daphnia</taxon>
        <taxon>Daphnia similis group</taxon>
    </lineage>
</organism>
<dbReference type="Proteomes" id="UP000820818">
    <property type="component" value="Linkage Group LG6"/>
</dbReference>
<dbReference type="GO" id="GO:0008168">
    <property type="term" value="F:methyltransferase activity"/>
    <property type="evidence" value="ECO:0007669"/>
    <property type="project" value="UniProtKB-KW"/>
</dbReference>
<feature type="domain" description="JmjC" evidence="15">
    <location>
        <begin position="124"/>
        <end position="268"/>
    </location>
</feature>
<dbReference type="Gene3D" id="2.60.120.650">
    <property type="entry name" value="Cupin"/>
    <property type="match status" value="1"/>
</dbReference>
<dbReference type="PROSITE" id="PS51184">
    <property type="entry name" value="JMJC"/>
    <property type="match status" value="1"/>
</dbReference>
<protein>
    <recommendedName>
        <fullName evidence="5">tRNA wybutosine-synthesizing protein 4</fullName>
        <ecNumber evidence="4">2.1.1.290</ecNumber>
        <ecNumber evidence="3">2.3.1.231</ecNumber>
    </recommendedName>
    <alternativeName>
        <fullName evidence="12">Leucine carboxyl methyltransferase 2</fullName>
    </alternativeName>
    <alternativeName>
        <fullName evidence="13">tRNA(Phe) (7-(3-amino-3-(methoxycarbonyl)propyl)wyosine(37)-N)-methoxycarbonyltransferase</fullName>
    </alternativeName>
    <alternativeName>
        <fullName evidence="11">tRNA(Phe) (7-(3-amino-3-carboxypropyl)wyosine(37)-O)-methyltransferase</fullName>
    </alternativeName>
</protein>
<dbReference type="GO" id="GO:0032259">
    <property type="term" value="P:methylation"/>
    <property type="evidence" value="ECO:0007669"/>
    <property type="project" value="UniProtKB-KW"/>
</dbReference>